<feature type="binding site" evidence="7">
    <location>
        <position position="141"/>
    </location>
    <ligand>
        <name>N-formimidoyl-L-glutamate</name>
        <dbReference type="ChEBI" id="CHEBI:58928"/>
    </ligand>
</feature>
<comment type="catalytic activity">
    <reaction evidence="7">
        <text>4-imidazolone-5-propanoate + H2O = N-formimidoyl-L-glutamate</text>
        <dbReference type="Rhea" id="RHEA:23660"/>
        <dbReference type="ChEBI" id="CHEBI:15377"/>
        <dbReference type="ChEBI" id="CHEBI:58928"/>
        <dbReference type="ChEBI" id="CHEBI:77893"/>
        <dbReference type="EC" id="3.5.2.7"/>
    </reaction>
</comment>
<dbReference type="InterPro" id="IPR011059">
    <property type="entry name" value="Metal-dep_hydrolase_composite"/>
</dbReference>
<dbReference type="GO" id="GO:0050480">
    <property type="term" value="F:imidazolonepropionase activity"/>
    <property type="evidence" value="ECO:0007669"/>
    <property type="project" value="UniProtKB-UniRule"/>
</dbReference>
<keyword evidence="4 7" id="KW-0369">Histidine metabolism</keyword>
<feature type="binding site" evidence="7">
    <location>
        <position position="71"/>
    </location>
    <ligand>
        <name>Zn(2+)</name>
        <dbReference type="ChEBI" id="CHEBI:29105"/>
    </ligand>
</feature>
<evidence type="ECO:0000256" key="3">
    <source>
        <dbReference type="ARBA" id="ARBA00022801"/>
    </source>
</evidence>
<feature type="binding site" evidence="7">
    <location>
        <position position="141"/>
    </location>
    <ligand>
        <name>4-imidazolone-5-propanoate</name>
        <dbReference type="ChEBI" id="CHEBI:77893"/>
    </ligand>
</feature>
<comment type="function">
    <text evidence="7">Catalyzes the hydrolytic cleavage of the carbon-nitrogen bond in imidazolone-5-propanoate to yield N-formimidoyl-L-glutamate. It is the third step in the universal histidine degradation pathway.</text>
</comment>
<dbReference type="AlphaFoldDB" id="A0A5B7YEC0"/>
<dbReference type="UniPathway" id="UPA00379">
    <property type="reaction ID" value="UER00551"/>
</dbReference>
<dbReference type="SUPFAM" id="SSF51338">
    <property type="entry name" value="Composite domain of metallo-dependent hydrolases"/>
    <property type="match status" value="1"/>
</dbReference>
<dbReference type="GO" id="GO:0005506">
    <property type="term" value="F:iron ion binding"/>
    <property type="evidence" value="ECO:0007669"/>
    <property type="project" value="UniProtKB-UniRule"/>
</dbReference>
<evidence type="ECO:0000259" key="8">
    <source>
        <dbReference type="Pfam" id="PF01979"/>
    </source>
</evidence>
<comment type="similarity">
    <text evidence="7">Belongs to the metallo-dependent hydrolases superfamily. HutI family.</text>
</comment>
<feature type="binding site" evidence="7">
    <location>
        <position position="314"/>
    </location>
    <ligand>
        <name>Zn(2+)</name>
        <dbReference type="ChEBI" id="CHEBI:29105"/>
    </ligand>
</feature>
<feature type="binding site" evidence="7">
    <location>
        <position position="239"/>
    </location>
    <ligand>
        <name>Fe(3+)</name>
        <dbReference type="ChEBI" id="CHEBI:29034"/>
    </ligand>
</feature>
<feature type="binding site" evidence="7">
    <location>
        <position position="174"/>
    </location>
    <ligand>
        <name>4-imidazolone-5-propanoate</name>
        <dbReference type="ChEBI" id="CHEBI:77893"/>
    </ligand>
</feature>
<keyword evidence="10" id="KW-1185">Reference proteome</keyword>
<dbReference type="GO" id="GO:0008270">
    <property type="term" value="F:zinc ion binding"/>
    <property type="evidence" value="ECO:0007669"/>
    <property type="project" value="UniProtKB-UniRule"/>
</dbReference>
<evidence type="ECO:0000256" key="2">
    <source>
        <dbReference type="ARBA" id="ARBA00022723"/>
    </source>
</evidence>
<evidence type="ECO:0000256" key="6">
    <source>
        <dbReference type="ARBA" id="ARBA00023004"/>
    </source>
</evidence>
<proteinExistence type="inferred from homology"/>
<keyword evidence="7" id="KW-0963">Cytoplasm</keyword>
<feature type="binding site" evidence="7">
    <location>
        <position position="314"/>
    </location>
    <ligand>
        <name>Fe(3+)</name>
        <dbReference type="ChEBI" id="CHEBI:29034"/>
    </ligand>
</feature>
<feature type="binding site" evidence="7">
    <location>
        <position position="242"/>
    </location>
    <ligand>
        <name>4-imidazolone-5-propanoate</name>
        <dbReference type="ChEBI" id="CHEBI:77893"/>
    </ligand>
</feature>
<evidence type="ECO:0000256" key="7">
    <source>
        <dbReference type="HAMAP-Rule" id="MF_00372"/>
    </source>
</evidence>
<feature type="binding site" evidence="7">
    <location>
        <position position="78"/>
    </location>
    <ligand>
        <name>4-imidazolone-5-propanoate</name>
        <dbReference type="ChEBI" id="CHEBI:77893"/>
    </ligand>
</feature>
<keyword evidence="2 7" id="KW-0479">Metal-binding</keyword>
<name>A0A5B7YEC0_9ALTE</name>
<keyword evidence="3 7" id="KW-0378">Hydrolase</keyword>
<dbReference type="NCBIfam" id="TIGR01224">
    <property type="entry name" value="hutI"/>
    <property type="match status" value="1"/>
</dbReference>
<feature type="binding site" evidence="7">
    <location>
        <position position="69"/>
    </location>
    <ligand>
        <name>Zn(2+)</name>
        <dbReference type="ChEBI" id="CHEBI:29105"/>
    </ligand>
</feature>
<dbReference type="KEGG" id="salk:FBQ74_08745"/>
<dbReference type="InterPro" id="IPR005920">
    <property type="entry name" value="HutI"/>
</dbReference>
<evidence type="ECO:0000256" key="5">
    <source>
        <dbReference type="ARBA" id="ARBA00022833"/>
    </source>
</evidence>
<dbReference type="PANTHER" id="PTHR42752:SF1">
    <property type="entry name" value="IMIDAZOLONEPROPIONASE-RELATED"/>
    <property type="match status" value="1"/>
</dbReference>
<feature type="binding site" evidence="7">
    <location>
        <position position="69"/>
    </location>
    <ligand>
        <name>Fe(3+)</name>
        <dbReference type="ChEBI" id="CHEBI:29034"/>
    </ligand>
</feature>
<organism evidence="9 10">
    <name type="scientific">Salinimonas iocasae</name>
    <dbReference type="NCBI Taxonomy" id="2572577"/>
    <lineage>
        <taxon>Bacteria</taxon>
        <taxon>Pseudomonadati</taxon>
        <taxon>Pseudomonadota</taxon>
        <taxon>Gammaproteobacteria</taxon>
        <taxon>Alteromonadales</taxon>
        <taxon>Alteromonadaceae</taxon>
        <taxon>Alteromonas/Salinimonas group</taxon>
        <taxon>Salinimonas</taxon>
    </lineage>
</organism>
<feature type="binding site" evidence="7">
    <location>
        <position position="319"/>
    </location>
    <ligand>
        <name>4-imidazolone-5-propanoate</name>
        <dbReference type="ChEBI" id="CHEBI:77893"/>
    </ligand>
</feature>
<accession>A0A5B7YEC0</accession>
<dbReference type="Proteomes" id="UP000304912">
    <property type="component" value="Chromosome"/>
</dbReference>
<dbReference type="RefSeq" id="WP_139756317.1">
    <property type="nucleotide sequence ID" value="NZ_CP039852.1"/>
</dbReference>
<dbReference type="GO" id="GO:0019557">
    <property type="term" value="P:L-histidine catabolic process to glutamate and formate"/>
    <property type="evidence" value="ECO:0007669"/>
    <property type="project" value="UniProtKB-UniPathway"/>
</dbReference>
<reference evidence="9 10" key="1">
    <citation type="submission" date="2019-04" db="EMBL/GenBank/DDBJ databases">
        <title>Salinimonas iocasae sp. nov., a halophilic bacterium isolated from the outer tube casing of tubeworms in Okinawa Trough.</title>
        <authorList>
            <person name="Zhang H."/>
            <person name="Wang H."/>
            <person name="Li C."/>
        </authorList>
    </citation>
    <scope>NUCLEOTIDE SEQUENCE [LARGE SCALE GENOMIC DNA]</scope>
    <source>
        <strain evidence="9 10">KX18D6</strain>
    </source>
</reference>
<keyword evidence="5 7" id="KW-0862">Zinc</keyword>
<sequence>MTVTHIKNVNLATMTGVQNDTLAVETNTELWLQGDKIVGIGPQQDHDFVHTETVDAQGMWCLPGFIDCHTHLVYGGSRAGEFQQRLSGVSYQQISEQGGGIKSTVAATRQLDEQALLDTAIRRTARLTEEGVTTVEIKSGYGLDKDTEKRMLTVAARIPDHLPVNVQRTYLGAHALPEEYKGDSDRYIDYVCDTMMPYIAQHNLATAVDVFCESVGFSLAQTRRVFEAAHRYDLHVKIHAEQLSDSKGARLAAEFGALSVDHIEYLHEEDISAIADAGSVAVLLPGAFYFLKETQLPPIAGLRSHKVPMAIATDMNPGTSPISSILTCANMACIQFGLTIEESLRGITVNAARALDLPLKGQLAVGFDADLCLWNIDSPADLIYEINGFRPAAKWLGGKRVL</sequence>
<dbReference type="InterPro" id="IPR006680">
    <property type="entry name" value="Amidohydro-rel"/>
</dbReference>
<evidence type="ECO:0000313" key="9">
    <source>
        <dbReference type="EMBL" id="QCZ93573.1"/>
    </source>
</evidence>
<dbReference type="FunFam" id="3.20.20.140:FF:000007">
    <property type="entry name" value="Imidazolonepropionase"/>
    <property type="match status" value="1"/>
</dbReference>
<dbReference type="EC" id="3.5.2.7" evidence="1 7"/>
<dbReference type="OrthoDB" id="9776455at2"/>
<keyword evidence="6 7" id="KW-0408">Iron</keyword>
<protein>
    <recommendedName>
        <fullName evidence="1 7">Imidazolonepropionase</fullName>
        <ecNumber evidence="1 7">3.5.2.7</ecNumber>
    </recommendedName>
    <alternativeName>
        <fullName evidence="7">Imidazolone-5-propionate hydrolase</fullName>
    </alternativeName>
</protein>
<evidence type="ECO:0000256" key="4">
    <source>
        <dbReference type="ARBA" id="ARBA00022808"/>
    </source>
</evidence>
<feature type="binding site" evidence="7">
    <location>
        <position position="318"/>
    </location>
    <ligand>
        <name>N-formimidoyl-L-glutamate</name>
        <dbReference type="ChEBI" id="CHEBI:58928"/>
    </ligand>
</feature>
<dbReference type="InterPro" id="IPR032466">
    <property type="entry name" value="Metal_Hydrolase"/>
</dbReference>
<feature type="domain" description="Amidohydrolase-related" evidence="8">
    <location>
        <begin position="62"/>
        <end position="401"/>
    </location>
</feature>
<comment type="cofactor">
    <cofactor evidence="7">
        <name>Zn(2+)</name>
        <dbReference type="ChEBI" id="CHEBI:29105"/>
    </cofactor>
    <cofactor evidence="7">
        <name>Fe(3+)</name>
        <dbReference type="ChEBI" id="CHEBI:29034"/>
    </cofactor>
    <text evidence="7">Binds 1 zinc or iron ion per subunit.</text>
</comment>
<dbReference type="GO" id="GO:0005737">
    <property type="term" value="C:cytoplasm"/>
    <property type="evidence" value="ECO:0007669"/>
    <property type="project" value="UniProtKB-SubCell"/>
</dbReference>
<feature type="binding site" evidence="7">
    <location>
        <position position="316"/>
    </location>
    <ligand>
        <name>N-formimidoyl-L-glutamate</name>
        <dbReference type="ChEBI" id="CHEBI:58928"/>
    </ligand>
</feature>
<feature type="binding site" evidence="7">
    <location>
        <position position="71"/>
    </location>
    <ligand>
        <name>Fe(3+)</name>
        <dbReference type="ChEBI" id="CHEBI:29034"/>
    </ligand>
</feature>
<dbReference type="GO" id="GO:0019556">
    <property type="term" value="P:L-histidine catabolic process to glutamate and formamide"/>
    <property type="evidence" value="ECO:0007669"/>
    <property type="project" value="UniProtKB-UniRule"/>
</dbReference>
<feature type="binding site" evidence="7">
    <location>
        <position position="239"/>
    </location>
    <ligand>
        <name>Zn(2+)</name>
        <dbReference type="ChEBI" id="CHEBI:29105"/>
    </ligand>
</feature>
<dbReference type="EMBL" id="CP039852">
    <property type="protein sequence ID" value="QCZ93573.1"/>
    <property type="molecule type" value="Genomic_DNA"/>
</dbReference>
<dbReference type="Gene3D" id="3.20.20.140">
    <property type="entry name" value="Metal-dependent hydrolases"/>
    <property type="match status" value="1"/>
</dbReference>
<comment type="subcellular location">
    <subcellularLocation>
        <location evidence="7">Cytoplasm</location>
    </subcellularLocation>
</comment>
<dbReference type="SUPFAM" id="SSF51556">
    <property type="entry name" value="Metallo-dependent hydrolases"/>
    <property type="match status" value="1"/>
</dbReference>
<dbReference type="Pfam" id="PF01979">
    <property type="entry name" value="Amidohydro_1"/>
    <property type="match status" value="1"/>
</dbReference>
<dbReference type="Gene3D" id="2.30.40.10">
    <property type="entry name" value="Urease, subunit C, domain 1"/>
    <property type="match status" value="1"/>
</dbReference>
<dbReference type="HAMAP" id="MF_00372">
    <property type="entry name" value="HutI"/>
    <property type="match status" value="1"/>
</dbReference>
<evidence type="ECO:0000313" key="10">
    <source>
        <dbReference type="Proteomes" id="UP000304912"/>
    </source>
</evidence>
<evidence type="ECO:0000256" key="1">
    <source>
        <dbReference type="ARBA" id="ARBA00012864"/>
    </source>
</evidence>
<dbReference type="PANTHER" id="PTHR42752">
    <property type="entry name" value="IMIDAZOLONEPROPIONASE"/>
    <property type="match status" value="1"/>
</dbReference>
<gene>
    <name evidence="7" type="primary">hutI</name>
    <name evidence="9" type="ORF">FBQ74_08745</name>
</gene>
<comment type="pathway">
    <text evidence="7">Amino-acid degradation; L-histidine degradation into L-glutamate; N-formimidoyl-L-glutamate from L-histidine: step 3/3.</text>
</comment>